<dbReference type="AlphaFoldDB" id="A0A8J5N7B5"/>
<keyword evidence="2" id="KW-1185">Reference proteome</keyword>
<sequence>MRCGAGHSSRLIVLHTMRLRRIRRSDVGLHVRRPIGLVRYRAHTLQTVDKSPKLGRSTWQPYECAAENRGLSGAATLSRCGEEPHSTKEA</sequence>
<dbReference type="EMBL" id="JAHLQT010007588">
    <property type="protein sequence ID" value="KAG7174520.1"/>
    <property type="molecule type" value="Genomic_DNA"/>
</dbReference>
<protein>
    <submittedName>
        <fullName evidence="1">Uncharacterized protein</fullName>
    </submittedName>
</protein>
<evidence type="ECO:0000313" key="2">
    <source>
        <dbReference type="Proteomes" id="UP000747542"/>
    </source>
</evidence>
<comment type="caution">
    <text evidence="1">The sequence shown here is derived from an EMBL/GenBank/DDBJ whole genome shotgun (WGS) entry which is preliminary data.</text>
</comment>
<dbReference type="Proteomes" id="UP000747542">
    <property type="component" value="Unassembled WGS sequence"/>
</dbReference>
<accession>A0A8J5N7B5</accession>
<reference evidence="1" key="1">
    <citation type="journal article" date="2021" name="Sci. Adv.">
        <title>The American lobster genome reveals insights on longevity, neural, and immune adaptations.</title>
        <authorList>
            <person name="Polinski J.M."/>
            <person name="Zimin A.V."/>
            <person name="Clark K.F."/>
            <person name="Kohn A.B."/>
            <person name="Sadowski N."/>
            <person name="Timp W."/>
            <person name="Ptitsyn A."/>
            <person name="Khanna P."/>
            <person name="Romanova D.Y."/>
            <person name="Williams P."/>
            <person name="Greenwood S.J."/>
            <person name="Moroz L.L."/>
            <person name="Walt D.R."/>
            <person name="Bodnar A.G."/>
        </authorList>
    </citation>
    <scope>NUCLEOTIDE SEQUENCE</scope>
    <source>
        <strain evidence="1">GMGI-L3</strain>
    </source>
</reference>
<gene>
    <name evidence="1" type="ORF">Hamer_G016418</name>
</gene>
<evidence type="ECO:0000313" key="1">
    <source>
        <dbReference type="EMBL" id="KAG7174520.1"/>
    </source>
</evidence>
<proteinExistence type="predicted"/>
<organism evidence="1 2">
    <name type="scientific">Homarus americanus</name>
    <name type="common">American lobster</name>
    <dbReference type="NCBI Taxonomy" id="6706"/>
    <lineage>
        <taxon>Eukaryota</taxon>
        <taxon>Metazoa</taxon>
        <taxon>Ecdysozoa</taxon>
        <taxon>Arthropoda</taxon>
        <taxon>Crustacea</taxon>
        <taxon>Multicrustacea</taxon>
        <taxon>Malacostraca</taxon>
        <taxon>Eumalacostraca</taxon>
        <taxon>Eucarida</taxon>
        <taxon>Decapoda</taxon>
        <taxon>Pleocyemata</taxon>
        <taxon>Astacidea</taxon>
        <taxon>Nephropoidea</taxon>
        <taxon>Nephropidae</taxon>
        <taxon>Homarus</taxon>
    </lineage>
</organism>
<name>A0A8J5N7B5_HOMAM</name>